<proteinExistence type="predicted"/>
<protein>
    <submittedName>
        <fullName evidence="2">Uncharacterized protein</fullName>
    </submittedName>
</protein>
<evidence type="ECO:0000313" key="2">
    <source>
        <dbReference type="EMBL" id="MBW0515250.1"/>
    </source>
</evidence>
<organism evidence="2 3">
    <name type="scientific">Austropuccinia psidii MF-1</name>
    <dbReference type="NCBI Taxonomy" id="1389203"/>
    <lineage>
        <taxon>Eukaryota</taxon>
        <taxon>Fungi</taxon>
        <taxon>Dikarya</taxon>
        <taxon>Basidiomycota</taxon>
        <taxon>Pucciniomycotina</taxon>
        <taxon>Pucciniomycetes</taxon>
        <taxon>Pucciniales</taxon>
        <taxon>Sphaerophragmiaceae</taxon>
        <taxon>Austropuccinia</taxon>
    </lineage>
</organism>
<keyword evidence="3" id="KW-1185">Reference proteome</keyword>
<gene>
    <name evidence="2" type="ORF">O181_054965</name>
</gene>
<feature type="compositionally biased region" description="Polar residues" evidence="1">
    <location>
        <begin position="1"/>
        <end position="12"/>
    </location>
</feature>
<evidence type="ECO:0000313" key="3">
    <source>
        <dbReference type="Proteomes" id="UP000765509"/>
    </source>
</evidence>
<reference evidence="2" key="1">
    <citation type="submission" date="2021-03" db="EMBL/GenBank/DDBJ databases">
        <title>Draft genome sequence of rust myrtle Austropuccinia psidii MF-1, a brazilian biotype.</title>
        <authorList>
            <person name="Quecine M.C."/>
            <person name="Pachon D.M.R."/>
            <person name="Bonatelli M.L."/>
            <person name="Correr F.H."/>
            <person name="Franceschini L.M."/>
            <person name="Leite T.F."/>
            <person name="Margarido G.R.A."/>
            <person name="Almeida C.A."/>
            <person name="Ferrarezi J.A."/>
            <person name="Labate C.A."/>
        </authorList>
    </citation>
    <scope>NUCLEOTIDE SEQUENCE</scope>
    <source>
        <strain evidence="2">MF-1</strain>
    </source>
</reference>
<name>A0A9Q3E3F2_9BASI</name>
<accession>A0A9Q3E3F2</accession>
<comment type="caution">
    <text evidence="2">The sequence shown here is derived from an EMBL/GenBank/DDBJ whole genome shotgun (WGS) entry which is preliminary data.</text>
</comment>
<feature type="region of interest" description="Disordered" evidence="1">
    <location>
        <begin position="1"/>
        <end position="54"/>
    </location>
</feature>
<feature type="compositionally biased region" description="Low complexity" evidence="1">
    <location>
        <begin position="25"/>
        <end position="35"/>
    </location>
</feature>
<sequence>MVNTRNRSNYSVQPDGCGQGRGKIKSSSGKSSSRKTFLEDARCSPNSPSSVPTKLDVNSELELIQGKILRSEPFPSGSHRNIEVPVQNLVHRSQGRGVGIMPKPLAGGYELLLTHQESSGQEKTIELLGGWNLLSSKLKFKNIRN</sequence>
<dbReference type="AlphaFoldDB" id="A0A9Q3E3F2"/>
<dbReference type="EMBL" id="AVOT02024534">
    <property type="protein sequence ID" value="MBW0515250.1"/>
    <property type="molecule type" value="Genomic_DNA"/>
</dbReference>
<evidence type="ECO:0000256" key="1">
    <source>
        <dbReference type="SAM" id="MobiDB-lite"/>
    </source>
</evidence>
<dbReference type="Proteomes" id="UP000765509">
    <property type="component" value="Unassembled WGS sequence"/>
</dbReference>